<evidence type="ECO:0000256" key="2">
    <source>
        <dbReference type="ARBA" id="ARBA00022448"/>
    </source>
</evidence>
<comment type="caution">
    <text evidence="6">The sequence shown here is derived from an EMBL/GenBank/DDBJ whole genome shotgun (WGS) entry which is preliminary data.</text>
</comment>
<keyword evidence="7" id="KW-1185">Reference proteome</keyword>
<feature type="domain" description="ABC transporter" evidence="5">
    <location>
        <begin position="2"/>
        <end position="222"/>
    </location>
</feature>
<evidence type="ECO:0000256" key="1">
    <source>
        <dbReference type="ARBA" id="ARBA00005417"/>
    </source>
</evidence>
<dbReference type="SMART" id="SM00382">
    <property type="entry name" value="AAA"/>
    <property type="match status" value="1"/>
</dbReference>
<dbReference type="PROSITE" id="PS50893">
    <property type="entry name" value="ABC_TRANSPORTER_2"/>
    <property type="match status" value="1"/>
</dbReference>
<dbReference type="InterPro" id="IPR027417">
    <property type="entry name" value="P-loop_NTPase"/>
</dbReference>
<dbReference type="Proteomes" id="UP001555826">
    <property type="component" value="Unassembled WGS sequence"/>
</dbReference>
<evidence type="ECO:0000259" key="5">
    <source>
        <dbReference type="PROSITE" id="PS50893"/>
    </source>
</evidence>
<sequence>MIRLEGVRVDAQDHVVLHPLDLEVTERFTVLVGPNGSGKSTLLRLLDGLVLPSAGRVLVDGLDPERDLRALRRRVGFVFTDPDAQLVMPTAVEDVALSLRRTDVRDRDARARELLAAAGLGGLADRSVRDVSSGQRQLLALTTVLATRPRVVLADEPTTLLDLRTGRRVGDVLRNPPAHVDQVVVATHDLDLAVRADRALWIADGRVHADGPAPEVVAAYRAWA</sequence>
<proteinExistence type="inferred from homology"/>
<dbReference type="CDD" id="cd03225">
    <property type="entry name" value="ABC_cobalt_CbiO_domain1"/>
    <property type="match status" value="1"/>
</dbReference>
<dbReference type="InterPro" id="IPR015856">
    <property type="entry name" value="ABC_transpr_CbiO/EcfA_su"/>
</dbReference>
<evidence type="ECO:0000256" key="4">
    <source>
        <dbReference type="ARBA" id="ARBA00022840"/>
    </source>
</evidence>
<dbReference type="InterPro" id="IPR050095">
    <property type="entry name" value="ECF_ABC_transporter_ATP-bd"/>
</dbReference>
<comment type="similarity">
    <text evidence="1">Belongs to the ABC transporter superfamily.</text>
</comment>
<dbReference type="Pfam" id="PF00005">
    <property type="entry name" value="ABC_tran"/>
    <property type="match status" value="1"/>
</dbReference>
<dbReference type="SUPFAM" id="SSF52540">
    <property type="entry name" value="P-loop containing nucleoside triphosphate hydrolases"/>
    <property type="match status" value="1"/>
</dbReference>
<dbReference type="RefSeq" id="WP_367639213.1">
    <property type="nucleotide sequence ID" value="NZ_JBFNQN010000010.1"/>
</dbReference>
<keyword evidence="3" id="KW-0547">Nucleotide-binding</keyword>
<evidence type="ECO:0000313" key="6">
    <source>
        <dbReference type="EMBL" id="MEW9266087.1"/>
    </source>
</evidence>
<name>A0ABV3P999_9ACTN</name>
<gene>
    <name evidence="6" type="ORF">AB1207_15145</name>
</gene>
<dbReference type="GO" id="GO:0005524">
    <property type="term" value="F:ATP binding"/>
    <property type="evidence" value="ECO:0007669"/>
    <property type="project" value="UniProtKB-KW"/>
</dbReference>
<dbReference type="Gene3D" id="3.40.50.300">
    <property type="entry name" value="P-loop containing nucleotide triphosphate hydrolases"/>
    <property type="match status" value="1"/>
</dbReference>
<keyword evidence="2" id="KW-0813">Transport</keyword>
<accession>A0ABV3P999</accession>
<dbReference type="InterPro" id="IPR003439">
    <property type="entry name" value="ABC_transporter-like_ATP-bd"/>
</dbReference>
<organism evidence="6 7">
    <name type="scientific">Kineococcus endophyticus</name>
    <dbReference type="NCBI Taxonomy" id="1181883"/>
    <lineage>
        <taxon>Bacteria</taxon>
        <taxon>Bacillati</taxon>
        <taxon>Actinomycetota</taxon>
        <taxon>Actinomycetes</taxon>
        <taxon>Kineosporiales</taxon>
        <taxon>Kineosporiaceae</taxon>
        <taxon>Kineococcus</taxon>
    </lineage>
</organism>
<dbReference type="EMBL" id="JBFNQN010000010">
    <property type="protein sequence ID" value="MEW9266087.1"/>
    <property type="molecule type" value="Genomic_DNA"/>
</dbReference>
<dbReference type="PANTHER" id="PTHR43553:SF24">
    <property type="entry name" value="ENERGY-COUPLING FACTOR TRANSPORTER ATP-BINDING PROTEIN ECFA1"/>
    <property type="match status" value="1"/>
</dbReference>
<reference evidence="6 7" key="1">
    <citation type="submission" date="2024-07" db="EMBL/GenBank/DDBJ databases">
        <authorList>
            <person name="Thanompreechachai J."/>
            <person name="Duangmal K."/>
        </authorList>
    </citation>
    <scope>NUCLEOTIDE SEQUENCE [LARGE SCALE GENOMIC DNA]</scope>
    <source>
        <strain evidence="6 7">KCTC 19886</strain>
    </source>
</reference>
<dbReference type="PANTHER" id="PTHR43553">
    <property type="entry name" value="HEAVY METAL TRANSPORTER"/>
    <property type="match status" value="1"/>
</dbReference>
<protein>
    <submittedName>
        <fullName evidence="6">ABC transporter ATP-binding protein</fullName>
    </submittedName>
</protein>
<dbReference type="InterPro" id="IPR003593">
    <property type="entry name" value="AAA+_ATPase"/>
</dbReference>
<evidence type="ECO:0000313" key="7">
    <source>
        <dbReference type="Proteomes" id="UP001555826"/>
    </source>
</evidence>
<evidence type="ECO:0000256" key="3">
    <source>
        <dbReference type="ARBA" id="ARBA00022741"/>
    </source>
</evidence>
<keyword evidence="4 6" id="KW-0067">ATP-binding</keyword>